<evidence type="ECO:0000256" key="1">
    <source>
        <dbReference type="ARBA" id="ARBA00004651"/>
    </source>
</evidence>
<dbReference type="InterPro" id="IPR035906">
    <property type="entry name" value="MetI-like_sf"/>
</dbReference>
<comment type="subcellular location">
    <subcellularLocation>
        <location evidence="1 7">Cell membrane</location>
        <topology evidence="1 7">Multi-pass membrane protein</topology>
    </subcellularLocation>
</comment>
<protein>
    <submittedName>
        <fullName evidence="9">Sugar ABC transporter permease</fullName>
    </submittedName>
</protein>
<feature type="transmembrane region" description="Helical" evidence="7">
    <location>
        <begin position="104"/>
        <end position="124"/>
    </location>
</feature>
<accession>A0A8G0ZU29</accession>
<dbReference type="PANTHER" id="PTHR30193:SF41">
    <property type="entry name" value="DIACETYLCHITOBIOSE UPTAKE SYSTEM PERMEASE PROTEIN NGCF"/>
    <property type="match status" value="1"/>
</dbReference>
<dbReference type="AlphaFoldDB" id="A0A8G0ZU29"/>
<comment type="similarity">
    <text evidence="7">Belongs to the binding-protein-dependent transport system permease family.</text>
</comment>
<evidence type="ECO:0000256" key="3">
    <source>
        <dbReference type="ARBA" id="ARBA00022475"/>
    </source>
</evidence>
<keyword evidence="2 7" id="KW-0813">Transport</keyword>
<evidence type="ECO:0000256" key="7">
    <source>
        <dbReference type="RuleBase" id="RU363032"/>
    </source>
</evidence>
<dbReference type="EMBL" id="CP069370">
    <property type="protein sequence ID" value="QYZ69455.1"/>
    <property type="molecule type" value="Genomic_DNA"/>
</dbReference>
<keyword evidence="5 7" id="KW-1133">Transmembrane helix</keyword>
<keyword evidence="10" id="KW-1185">Reference proteome</keyword>
<evidence type="ECO:0000313" key="9">
    <source>
        <dbReference type="EMBL" id="QYZ69455.1"/>
    </source>
</evidence>
<dbReference type="Pfam" id="PF00528">
    <property type="entry name" value="BPD_transp_1"/>
    <property type="match status" value="1"/>
</dbReference>
<dbReference type="KEGG" id="nsm:JO391_17240"/>
<dbReference type="GO" id="GO:0055085">
    <property type="term" value="P:transmembrane transport"/>
    <property type="evidence" value="ECO:0007669"/>
    <property type="project" value="InterPro"/>
</dbReference>
<organism evidence="9 10">
    <name type="scientific">Neotabrizicola shimadae</name>
    <dbReference type="NCBI Taxonomy" id="2807096"/>
    <lineage>
        <taxon>Bacteria</taxon>
        <taxon>Pseudomonadati</taxon>
        <taxon>Pseudomonadota</taxon>
        <taxon>Alphaproteobacteria</taxon>
        <taxon>Rhodobacterales</taxon>
        <taxon>Paracoccaceae</taxon>
        <taxon>Neotabrizicola</taxon>
    </lineage>
</organism>
<sequence length="292" mass="33412">MLRNRRSELLAAFVLILPFVVIYGWMFVYPTIQMVRLSFTDAPLIGEGKYVGFKNYVRMFKDPVFRKAVWNTAYFVALTVVPGTAVALLIALMVSRLKGWLQSVILAAFFLPYILPVTVVYVIWDWMTNVQFGMLQGAIEWVAGRPVNVWRTIPWFMPGVAVITIWWTNGFSILLFLAGLRNIPAELYEAAQLDGATRWQMFTRVTWPLIWPVTVLCLTIQLILQLKIFDQVYLFAVGGRTQATMVLVQYIYEQAFQKNAGGYSATIALALFVIVVTFSVLQFQILRIRGQR</sequence>
<evidence type="ECO:0000256" key="6">
    <source>
        <dbReference type="ARBA" id="ARBA00023136"/>
    </source>
</evidence>
<dbReference type="SUPFAM" id="SSF161098">
    <property type="entry name" value="MetI-like"/>
    <property type="match status" value="1"/>
</dbReference>
<dbReference type="CDD" id="cd06261">
    <property type="entry name" value="TM_PBP2"/>
    <property type="match status" value="1"/>
</dbReference>
<name>A0A8G0ZU29_9RHOB</name>
<dbReference type="InterPro" id="IPR000515">
    <property type="entry name" value="MetI-like"/>
</dbReference>
<dbReference type="Gene3D" id="1.10.3720.10">
    <property type="entry name" value="MetI-like"/>
    <property type="match status" value="1"/>
</dbReference>
<evidence type="ECO:0000256" key="5">
    <source>
        <dbReference type="ARBA" id="ARBA00022989"/>
    </source>
</evidence>
<keyword evidence="6 7" id="KW-0472">Membrane</keyword>
<feature type="transmembrane region" description="Helical" evidence="7">
    <location>
        <begin position="155"/>
        <end position="180"/>
    </location>
</feature>
<evidence type="ECO:0000256" key="2">
    <source>
        <dbReference type="ARBA" id="ARBA00022448"/>
    </source>
</evidence>
<dbReference type="Proteomes" id="UP000826300">
    <property type="component" value="Chromosome"/>
</dbReference>
<keyword evidence="4 7" id="KW-0812">Transmembrane</keyword>
<feature type="transmembrane region" description="Helical" evidence="7">
    <location>
        <begin position="201"/>
        <end position="224"/>
    </location>
</feature>
<feature type="transmembrane region" description="Helical" evidence="7">
    <location>
        <begin position="9"/>
        <end position="28"/>
    </location>
</feature>
<reference evidence="9" key="1">
    <citation type="submission" date="2021-02" db="EMBL/GenBank/DDBJ databases">
        <title>Rhodobacter shimadae sp. nov., an aerobic anoxygenic phototrophic bacterium isolated from a hot spring.</title>
        <authorList>
            <person name="Muramatsu S."/>
            <person name="Haruta S."/>
            <person name="Hirose S."/>
            <person name="Hanada S."/>
        </authorList>
    </citation>
    <scope>NUCLEOTIDE SEQUENCE</scope>
    <source>
        <strain evidence="9">N10</strain>
    </source>
</reference>
<keyword evidence="3" id="KW-1003">Cell membrane</keyword>
<feature type="transmembrane region" description="Helical" evidence="7">
    <location>
        <begin position="263"/>
        <end position="286"/>
    </location>
</feature>
<gene>
    <name evidence="9" type="ORF">JO391_17240</name>
</gene>
<dbReference type="InterPro" id="IPR051393">
    <property type="entry name" value="ABC_transporter_permease"/>
</dbReference>
<dbReference type="RefSeq" id="WP_220661673.1">
    <property type="nucleotide sequence ID" value="NZ_CP069370.1"/>
</dbReference>
<proteinExistence type="inferred from homology"/>
<dbReference type="PROSITE" id="PS50928">
    <property type="entry name" value="ABC_TM1"/>
    <property type="match status" value="1"/>
</dbReference>
<dbReference type="GO" id="GO:0005886">
    <property type="term" value="C:plasma membrane"/>
    <property type="evidence" value="ECO:0007669"/>
    <property type="project" value="UniProtKB-SubCell"/>
</dbReference>
<evidence type="ECO:0000313" key="10">
    <source>
        <dbReference type="Proteomes" id="UP000826300"/>
    </source>
</evidence>
<evidence type="ECO:0000256" key="4">
    <source>
        <dbReference type="ARBA" id="ARBA00022692"/>
    </source>
</evidence>
<feature type="domain" description="ABC transmembrane type-1" evidence="8">
    <location>
        <begin position="69"/>
        <end position="282"/>
    </location>
</feature>
<feature type="transmembrane region" description="Helical" evidence="7">
    <location>
        <begin position="68"/>
        <end position="92"/>
    </location>
</feature>
<dbReference type="PANTHER" id="PTHR30193">
    <property type="entry name" value="ABC TRANSPORTER PERMEASE PROTEIN"/>
    <property type="match status" value="1"/>
</dbReference>
<evidence type="ECO:0000259" key="8">
    <source>
        <dbReference type="PROSITE" id="PS50928"/>
    </source>
</evidence>